<dbReference type="PANTHER" id="PTHR33525">
    <property type="match status" value="1"/>
</dbReference>
<dbReference type="InterPro" id="IPR013976">
    <property type="entry name" value="HDOD"/>
</dbReference>
<comment type="caution">
    <text evidence="2">The sequence shown here is derived from an EMBL/GenBank/DDBJ whole genome shotgun (WGS) entry which is preliminary data.</text>
</comment>
<protein>
    <submittedName>
        <fullName evidence="2">HDOD domain-containing protein</fullName>
    </submittedName>
</protein>
<dbReference type="PROSITE" id="PS51833">
    <property type="entry name" value="HDOD"/>
    <property type="match status" value="1"/>
</dbReference>
<dbReference type="InterPro" id="IPR052340">
    <property type="entry name" value="RNase_Y/CdgJ"/>
</dbReference>
<dbReference type="PANTHER" id="PTHR33525:SF4">
    <property type="entry name" value="CYCLIC DI-GMP PHOSPHODIESTERASE CDGJ"/>
    <property type="match status" value="1"/>
</dbReference>
<dbReference type="Pfam" id="PF08668">
    <property type="entry name" value="HDOD"/>
    <property type="match status" value="1"/>
</dbReference>
<evidence type="ECO:0000313" key="2">
    <source>
        <dbReference type="EMBL" id="MBF1165086.1"/>
    </source>
</evidence>
<dbReference type="Proteomes" id="UP000718593">
    <property type="component" value="Unassembled WGS sequence"/>
</dbReference>
<proteinExistence type="predicted"/>
<gene>
    <name evidence="2" type="ORF">HXL68_08600</name>
</gene>
<accession>A0A930BTM6</accession>
<organism evidence="2 3">
    <name type="scientific">Dechloromonas agitata</name>
    <dbReference type="NCBI Taxonomy" id="73030"/>
    <lineage>
        <taxon>Bacteria</taxon>
        <taxon>Pseudomonadati</taxon>
        <taxon>Pseudomonadota</taxon>
        <taxon>Betaproteobacteria</taxon>
        <taxon>Rhodocyclales</taxon>
        <taxon>Azonexaceae</taxon>
        <taxon>Dechloromonas</taxon>
    </lineage>
</organism>
<name>A0A930BTM6_9RHOO</name>
<dbReference type="AlphaFoldDB" id="A0A930BTM6"/>
<reference evidence="2" key="1">
    <citation type="submission" date="2020-04" db="EMBL/GenBank/DDBJ databases">
        <title>Deep metagenomics examines the oral microbiome during advanced dental caries in children, revealing novel taxa and co-occurrences with host molecules.</title>
        <authorList>
            <person name="Baker J.L."/>
            <person name="Morton J.T."/>
            <person name="Dinis M."/>
            <person name="Alvarez R."/>
            <person name="Tran N.C."/>
            <person name="Knight R."/>
            <person name="Edlund A."/>
        </authorList>
    </citation>
    <scope>NUCLEOTIDE SEQUENCE</scope>
    <source>
        <strain evidence="2">JCVI_32_bin.24</strain>
    </source>
</reference>
<dbReference type="Gene3D" id="1.10.3210.10">
    <property type="entry name" value="Hypothetical protein af1432"/>
    <property type="match status" value="1"/>
</dbReference>
<evidence type="ECO:0000313" key="3">
    <source>
        <dbReference type="Proteomes" id="UP000718593"/>
    </source>
</evidence>
<evidence type="ECO:0000259" key="1">
    <source>
        <dbReference type="PROSITE" id="PS51833"/>
    </source>
</evidence>
<dbReference type="SUPFAM" id="SSF109604">
    <property type="entry name" value="HD-domain/PDEase-like"/>
    <property type="match status" value="1"/>
</dbReference>
<sequence>MLDHALPDIDSWTLLFSNNGLPVLRITKRRLDEMRADLDRVDARELAHLILQDPIMTVRVLAYIQPLRGRALQRDITTIASAVMMAGIEPFFHRFSELFTVEDQVREAGPQALLGVLQVIRRAQRAADYAQEWAIWRHDINMEEVRIAALLHDLAEILVWCSAPKLGLALQEKLKTHPGMRSADAQQQLLGFTFLDIQRELCRVWHLPELLRTLIDDDNADQPRVKNVALAVRLARHSSHDWDDPALPDDYAEIGELLHITPEAVRQRLGLTPMPAREADGQEP</sequence>
<feature type="domain" description="HDOD" evidence="1">
    <location>
        <begin position="21"/>
        <end position="221"/>
    </location>
</feature>
<dbReference type="EMBL" id="JABZMI010000149">
    <property type="protein sequence ID" value="MBF1165086.1"/>
    <property type="molecule type" value="Genomic_DNA"/>
</dbReference>